<comment type="similarity">
    <text evidence="6">Belongs to the ABC-4 integral membrane protein family.</text>
</comment>
<evidence type="ECO:0000256" key="4">
    <source>
        <dbReference type="ARBA" id="ARBA00022989"/>
    </source>
</evidence>
<feature type="transmembrane region" description="Helical" evidence="7">
    <location>
        <begin position="274"/>
        <end position="298"/>
    </location>
</feature>
<dbReference type="InterPro" id="IPR050250">
    <property type="entry name" value="Macrolide_Exporter_MacB"/>
</dbReference>
<dbReference type="EMBL" id="PSUL01000042">
    <property type="protein sequence ID" value="PPF10559.1"/>
    <property type="molecule type" value="Genomic_DNA"/>
</dbReference>
<dbReference type="AlphaFoldDB" id="A0ABD6W5X4"/>
<dbReference type="GO" id="GO:0005886">
    <property type="term" value="C:plasma membrane"/>
    <property type="evidence" value="ECO:0007669"/>
    <property type="project" value="UniProtKB-SubCell"/>
</dbReference>
<feature type="transmembrane region" description="Helical" evidence="7">
    <location>
        <begin position="318"/>
        <end position="346"/>
    </location>
</feature>
<evidence type="ECO:0000256" key="6">
    <source>
        <dbReference type="ARBA" id="ARBA00038076"/>
    </source>
</evidence>
<reference evidence="9 10" key="1">
    <citation type="submission" date="2018-02" db="EMBL/GenBank/DDBJ databases">
        <title>Bacteriophage NCPPB3778 and a type I-E CRISPR drive the evolution of the US Biological Select Agent, Rathayibacter toxicus.</title>
        <authorList>
            <person name="Davis E.W.II."/>
            <person name="Tabima J.F."/>
            <person name="Weisberg A.J."/>
            <person name="Lopes L.D."/>
            <person name="Wiseman M.S."/>
            <person name="Wiseman M.S."/>
            <person name="Pupko T."/>
            <person name="Belcher M.S."/>
            <person name="Sechler A.J."/>
            <person name="Tancos M.A."/>
            <person name="Schroeder B.K."/>
            <person name="Murray T.D."/>
            <person name="Luster D.G."/>
            <person name="Schneider W.L."/>
            <person name="Rogers E."/>
            <person name="Andreote F.D."/>
            <person name="Grunwald N.J."/>
            <person name="Putnam M.L."/>
            <person name="Chang J.H."/>
        </authorList>
    </citation>
    <scope>NUCLEOTIDE SEQUENCE [LARGE SCALE GENOMIC DNA]</scope>
    <source>
        <strain evidence="9 10">AY1I9</strain>
    </source>
</reference>
<comment type="caution">
    <text evidence="9">The sequence shown here is derived from an EMBL/GenBank/DDBJ whole genome shotgun (WGS) entry which is preliminary data.</text>
</comment>
<feature type="transmembrane region" description="Helical" evidence="7">
    <location>
        <begin position="101"/>
        <end position="125"/>
    </location>
</feature>
<dbReference type="Pfam" id="PF02687">
    <property type="entry name" value="FtsX"/>
    <property type="match status" value="2"/>
</dbReference>
<feature type="transmembrane region" description="Helical" evidence="7">
    <location>
        <begin position="55"/>
        <end position="80"/>
    </location>
</feature>
<dbReference type="RefSeq" id="WP_104249227.1">
    <property type="nucleotide sequence ID" value="NZ_PSUD01000062.1"/>
</dbReference>
<evidence type="ECO:0000256" key="1">
    <source>
        <dbReference type="ARBA" id="ARBA00004651"/>
    </source>
</evidence>
<evidence type="ECO:0000313" key="10">
    <source>
        <dbReference type="Proteomes" id="UP000237881"/>
    </source>
</evidence>
<protein>
    <recommendedName>
        <fullName evidence="8">ABC3 transporter permease C-terminal domain-containing protein</fullName>
    </recommendedName>
</protein>
<keyword evidence="4 7" id="KW-1133">Transmembrane helix</keyword>
<organism evidence="9 10">
    <name type="scientific">Rathayibacter rathayi</name>
    <name type="common">Corynebacterium rathayi</name>
    <dbReference type="NCBI Taxonomy" id="33887"/>
    <lineage>
        <taxon>Bacteria</taxon>
        <taxon>Bacillati</taxon>
        <taxon>Actinomycetota</taxon>
        <taxon>Actinomycetes</taxon>
        <taxon>Micrococcales</taxon>
        <taxon>Microbacteriaceae</taxon>
        <taxon>Rathayibacter</taxon>
    </lineage>
</organism>
<feature type="transmembrane region" description="Helical" evidence="7">
    <location>
        <begin position="416"/>
        <end position="438"/>
    </location>
</feature>
<evidence type="ECO:0000313" key="9">
    <source>
        <dbReference type="EMBL" id="PPF10559.1"/>
    </source>
</evidence>
<keyword evidence="3 7" id="KW-0812">Transmembrane</keyword>
<keyword evidence="2" id="KW-1003">Cell membrane</keyword>
<sequence length="455" mass="46378">MIRLILADLRTDAASRLGPFVTVVGAALVLAFGLCLVETGAAMDTEAGQGLINMAVAVLVVSVSTALLVVGAVSKLAVDLRRQEFARWRLAGVQPSSVRRVILGQSVVVALAGSALGAGIAALIVPTLLEQLLASATGTPLSLRFGVPSAIADVVLVCVLVLAASIPAARRAARTEPLAVLRASTAPAARMSVRRWIVTAVLLVPLALAGQGMVTDDRAKILWLGTLLAPILVLVVAALGPLTFPAAVRVWTSLLPARVSAAWYLARHNARHDIGLSAAAVTPMMIAVALIGGFFAALETTISAVTITQEVPPDYFTISSGGAMSLLSLLVGPPVVLALLGSAVVVLVAGRDRDRRTALLRAAGATDATIIASSVGEAVVHALTAFLLGTGVIAVAATMVAVALSTSRHIVVVPSIPLGAPTVVLLVGLALVLASTLLPTLHALRTPIPRALAAE</sequence>
<evidence type="ECO:0000259" key="8">
    <source>
        <dbReference type="Pfam" id="PF02687"/>
    </source>
</evidence>
<evidence type="ECO:0000256" key="5">
    <source>
        <dbReference type="ARBA" id="ARBA00023136"/>
    </source>
</evidence>
<proteinExistence type="inferred from homology"/>
<evidence type="ECO:0000256" key="2">
    <source>
        <dbReference type="ARBA" id="ARBA00022475"/>
    </source>
</evidence>
<feature type="transmembrane region" description="Helical" evidence="7">
    <location>
        <begin position="145"/>
        <end position="166"/>
    </location>
</feature>
<evidence type="ECO:0000256" key="3">
    <source>
        <dbReference type="ARBA" id="ARBA00022692"/>
    </source>
</evidence>
<gene>
    <name evidence="9" type="ORF">C5C04_13175</name>
</gene>
<evidence type="ECO:0000256" key="7">
    <source>
        <dbReference type="SAM" id="Phobius"/>
    </source>
</evidence>
<dbReference type="InterPro" id="IPR003838">
    <property type="entry name" value="ABC3_permease_C"/>
</dbReference>
<feature type="transmembrane region" description="Helical" evidence="7">
    <location>
        <begin position="20"/>
        <end position="43"/>
    </location>
</feature>
<feature type="transmembrane region" description="Helical" evidence="7">
    <location>
        <begin position="196"/>
        <end position="215"/>
    </location>
</feature>
<feature type="transmembrane region" description="Helical" evidence="7">
    <location>
        <begin position="382"/>
        <end position="404"/>
    </location>
</feature>
<dbReference type="PANTHER" id="PTHR30572:SF4">
    <property type="entry name" value="ABC TRANSPORTER PERMEASE YTRF"/>
    <property type="match status" value="1"/>
</dbReference>
<comment type="subcellular location">
    <subcellularLocation>
        <location evidence="1">Cell membrane</location>
        <topology evidence="1">Multi-pass membrane protein</topology>
    </subcellularLocation>
</comment>
<feature type="domain" description="ABC3 transporter permease C-terminal" evidence="8">
    <location>
        <begin position="336"/>
        <end position="447"/>
    </location>
</feature>
<name>A0ABD6W5X4_RATRA</name>
<dbReference type="PANTHER" id="PTHR30572">
    <property type="entry name" value="MEMBRANE COMPONENT OF TRANSPORTER-RELATED"/>
    <property type="match status" value="1"/>
</dbReference>
<accession>A0ABD6W5X4</accession>
<dbReference type="Proteomes" id="UP000237881">
    <property type="component" value="Unassembled WGS sequence"/>
</dbReference>
<feature type="transmembrane region" description="Helical" evidence="7">
    <location>
        <begin position="221"/>
        <end position="244"/>
    </location>
</feature>
<keyword evidence="5 7" id="KW-0472">Membrane</keyword>
<feature type="domain" description="ABC3 transporter permease C-terminal" evidence="8">
    <location>
        <begin position="57"/>
        <end position="177"/>
    </location>
</feature>